<dbReference type="AlphaFoldDB" id="J1JHS4"/>
<accession>J1JHS4</accession>
<dbReference type="EMBL" id="AILX01000019">
    <property type="protein sequence ID" value="EJF83725.1"/>
    <property type="molecule type" value="Genomic_DNA"/>
</dbReference>
<proteinExistence type="predicted"/>
<evidence type="ECO:0000313" key="1">
    <source>
        <dbReference type="EMBL" id="EJF83725.1"/>
    </source>
</evidence>
<evidence type="ECO:0000313" key="2">
    <source>
        <dbReference type="Proteomes" id="UP000002646"/>
    </source>
</evidence>
<name>J1JHS4_9HYPH</name>
<sequence>MGVFDSYRVEIALKEQNPPAKISIEGKQYAVNNKVKRVVNNLQQRILPQFQFATIAESIVFSRGKNTFNQLFFINLTHYASL</sequence>
<dbReference type="Proteomes" id="UP000002646">
    <property type="component" value="Unassembled WGS sequence"/>
</dbReference>
<organism evidence="1 2">
    <name type="scientific">Cardidatus Bartonella washoeensis 085-0475</name>
    <dbReference type="NCBI Taxonomy" id="1094564"/>
    <lineage>
        <taxon>Bacteria</taxon>
        <taxon>Pseudomonadati</taxon>
        <taxon>Pseudomonadota</taxon>
        <taxon>Alphaproteobacteria</taxon>
        <taxon>Hyphomicrobiales</taxon>
        <taxon>Bartonellaceae</taxon>
        <taxon>Bartonella</taxon>
    </lineage>
</organism>
<reference evidence="1 2" key="1">
    <citation type="submission" date="2012-03" db="EMBL/GenBank/DDBJ databases">
        <title>The Genome Sequence of Bartonella washoensis 085-0475.</title>
        <authorList>
            <consortium name="The Broad Institute Genome Sequencing Platform"/>
            <consortium name="The Broad Institute Genome Sequencing Center for Infectious Disease"/>
            <person name="Feldgarden M."/>
            <person name="Kirby J."/>
            <person name="Kosoy M."/>
            <person name="Birtles R."/>
            <person name="Probert W.S."/>
            <person name="Chiaraviglio L."/>
            <person name="Young S.K."/>
            <person name="Zeng Q."/>
            <person name="Gargeya S."/>
            <person name="Fitzgerald M."/>
            <person name="Haas B."/>
            <person name="Abouelleil A."/>
            <person name="Alvarado L."/>
            <person name="Arachchi H.M."/>
            <person name="Berlin A."/>
            <person name="Chapman S.B."/>
            <person name="Gearin G."/>
            <person name="Goldberg J."/>
            <person name="Griggs A."/>
            <person name="Gujja S."/>
            <person name="Hansen M."/>
            <person name="Heiman D."/>
            <person name="Howarth C."/>
            <person name="Larimer J."/>
            <person name="Lui A."/>
            <person name="MacDonald P.J.P."/>
            <person name="McCowen C."/>
            <person name="Montmayeur A."/>
            <person name="Murphy C."/>
            <person name="Neiman D."/>
            <person name="Pearson M."/>
            <person name="Priest M."/>
            <person name="Roberts A."/>
            <person name="Saif S."/>
            <person name="Shea T."/>
            <person name="Sisk P."/>
            <person name="Stolte C."/>
            <person name="Sykes S."/>
            <person name="Wortman J."/>
            <person name="Nusbaum C."/>
            <person name="Birren B."/>
        </authorList>
    </citation>
    <scope>NUCLEOTIDE SEQUENCE [LARGE SCALE GENOMIC DNA]</scope>
    <source>
        <strain evidence="1 2">085-0475</strain>
    </source>
</reference>
<dbReference type="HOGENOM" id="CLU_2551461_0_0_5"/>
<comment type="caution">
    <text evidence="1">The sequence shown here is derived from an EMBL/GenBank/DDBJ whole genome shotgun (WGS) entry which is preliminary data.</text>
</comment>
<dbReference type="PATRIC" id="fig|1094564.3.peg.1466"/>
<gene>
    <name evidence="1" type="ORF">MCW_01274</name>
</gene>
<protein>
    <submittedName>
        <fullName evidence="1">Uncharacterized protein</fullName>
    </submittedName>
</protein>